<feature type="transmembrane region" description="Helical" evidence="1">
    <location>
        <begin position="97"/>
        <end position="116"/>
    </location>
</feature>
<dbReference type="KEGG" id="zmk:HG535_0H02870"/>
<dbReference type="PANTHER" id="PTHR28229">
    <property type="entry name" value="TRANSLOCATION PROTEIN SEC66"/>
    <property type="match status" value="1"/>
</dbReference>
<accession>A0A7H9B934</accession>
<dbReference type="OrthoDB" id="73168at2759"/>
<keyword evidence="1" id="KW-0472">Membrane</keyword>
<dbReference type="GeneID" id="59238763"/>
<dbReference type="EMBL" id="CP058611">
    <property type="protein sequence ID" value="QLG74960.1"/>
    <property type="molecule type" value="Genomic_DNA"/>
</dbReference>
<protein>
    <recommendedName>
        <fullName evidence="4">Translocation protein SEC66</fullName>
    </recommendedName>
</protein>
<keyword evidence="3" id="KW-1185">Reference proteome</keyword>
<dbReference type="GO" id="GO:0031204">
    <property type="term" value="P:post-translational protein targeting to membrane, translocation"/>
    <property type="evidence" value="ECO:0007669"/>
    <property type="project" value="InterPro"/>
</dbReference>
<gene>
    <name evidence="2" type="ORF">HG535_0H02870</name>
</gene>
<organism evidence="2 3">
    <name type="scientific">Zygotorulaspora mrakii</name>
    <name type="common">Zygosaccharomyces mrakii</name>
    <dbReference type="NCBI Taxonomy" id="42260"/>
    <lineage>
        <taxon>Eukaryota</taxon>
        <taxon>Fungi</taxon>
        <taxon>Dikarya</taxon>
        <taxon>Ascomycota</taxon>
        <taxon>Saccharomycotina</taxon>
        <taxon>Saccharomycetes</taxon>
        <taxon>Saccharomycetales</taxon>
        <taxon>Saccharomycetaceae</taxon>
        <taxon>Zygotorulaspora</taxon>
    </lineage>
</organism>
<proteinExistence type="predicted"/>
<dbReference type="InterPro" id="IPR018624">
    <property type="entry name" value="Sec66"/>
</dbReference>
<dbReference type="Pfam" id="PF09802">
    <property type="entry name" value="Sec66"/>
    <property type="match status" value="1"/>
</dbReference>
<evidence type="ECO:0000256" key="1">
    <source>
        <dbReference type="SAM" id="Phobius"/>
    </source>
</evidence>
<dbReference type="AlphaFoldDB" id="A0A7H9B934"/>
<sequence length="273" mass="31693">MGFKNALPLSIASSTRLFLYIFLIFKRNILIFCTASTKYEKLIKSTGNDHNRFLSQNCAVCKIGKNLLVKMSAFNESSNGSEFFDSAEHVETKIVSVYTPLIYVGILIISLIVFASQYRRRKIQQMTELPSIFDENDAKDLYFQIKQISETQSVHEKVLKAALLNRGAETIRRSFKLKELEPQISILYKNGSIGEEYWQRYQNEVKVIEIDFKETLQEAESLQAGWPQLFVTICKEICFNQALSRRYNSILKRKEICIKEWELKLNDDGRLIQ</sequence>
<dbReference type="Proteomes" id="UP000509704">
    <property type="component" value="Chromosome 8"/>
</dbReference>
<evidence type="ECO:0008006" key="4">
    <source>
        <dbReference type="Google" id="ProtNLM"/>
    </source>
</evidence>
<dbReference type="PANTHER" id="PTHR28229:SF1">
    <property type="entry name" value="TRANSLOCATION PROTEIN SEC66"/>
    <property type="match status" value="1"/>
</dbReference>
<dbReference type="RefSeq" id="XP_037146685.1">
    <property type="nucleotide sequence ID" value="XM_037290790.1"/>
</dbReference>
<name>A0A7H9B934_ZYGMR</name>
<reference evidence="2 3" key="1">
    <citation type="submission" date="2020-07" db="EMBL/GenBank/DDBJ databases">
        <title>The yeast mating-type switching endonuclease HO is a domesticated member of an unorthodox homing genetic element family.</title>
        <authorList>
            <person name="Coughlan A.Y."/>
            <person name="Lombardi L."/>
            <person name="Braun-Galleani S."/>
            <person name="Martos A.R."/>
            <person name="Galeote V."/>
            <person name="Bigey F."/>
            <person name="Dequin S."/>
            <person name="Byrne K.P."/>
            <person name="Wolfe K.H."/>
        </authorList>
    </citation>
    <scope>NUCLEOTIDE SEQUENCE [LARGE SCALE GENOMIC DNA]</scope>
    <source>
        <strain evidence="2 3">NRRL Y-6702</strain>
    </source>
</reference>
<dbReference type="GO" id="GO:0031207">
    <property type="term" value="C:Sec62/Sec63 complex"/>
    <property type="evidence" value="ECO:0007669"/>
    <property type="project" value="InterPro"/>
</dbReference>
<keyword evidence="1" id="KW-0812">Transmembrane</keyword>
<evidence type="ECO:0000313" key="2">
    <source>
        <dbReference type="EMBL" id="QLG74960.1"/>
    </source>
</evidence>
<evidence type="ECO:0000313" key="3">
    <source>
        <dbReference type="Proteomes" id="UP000509704"/>
    </source>
</evidence>
<keyword evidence="1" id="KW-1133">Transmembrane helix</keyword>